<keyword evidence="2" id="KW-1133">Transmembrane helix</keyword>
<feature type="transmembrane region" description="Helical" evidence="2">
    <location>
        <begin position="177"/>
        <end position="200"/>
    </location>
</feature>
<reference evidence="4 5" key="1">
    <citation type="journal article" date="2019" name="Int. J. Syst. Evol. Microbiol.">
        <title>The Global Catalogue of Microorganisms (GCM) 10K type strain sequencing project: providing services to taxonomists for standard genome sequencing and annotation.</title>
        <authorList>
            <consortium name="The Broad Institute Genomics Platform"/>
            <consortium name="The Broad Institute Genome Sequencing Center for Infectious Disease"/>
            <person name="Wu L."/>
            <person name="Ma J."/>
        </authorList>
    </citation>
    <scope>NUCLEOTIDE SEQUENCE [LARGE SCALE GENOMIC DNA]</scope>
    <source>
        <strain evidence="4 5">CGMCC 1.10387</strain>
    </source>
</reference>
<keyword evidence="5" id="KW-1185">Reference proteome</keyword>
<dbReference type="InterPro" id="IPR057169">
    <property type="entry name" value="DUF7847"/>
</dbReference>
<feature type="region of interest" description="Disordered" evidence="1">
    <location>
        <begin position="239"/>
        <end position="261"/>
    </location>
</feature>
<organism evidence="4 5">
    <name type="scientific">Halobellus litoreus</name>
    <dbReference type="NCBI Taxonomy" id="755310"/>
    <lineage>
        <taxon>Archaea</taxon>
        <taxon>Methanobacteriati</taxon>
        <taxon>Methanobacteriota</taxon>
        <taxon>Stenosarchaea group</taxon>
        <taxon>Halobacteria</taxon>
        <taxon>Halobacteriales</taxon>
        <taxon>Haloferacaceae</taxon>
        <taxon>Halobellus</taxon>
    </lineage>
</organism>
<evidence type="ECO:0000313" key="5">
    <source>
        <dbReference type="Proteomes" id="UP001597092"/>
    </source>
</evidence>
<comment type="caution">
    <text evidence="4">The sequence shown here is derived from an EMBL/GenBank/DDBJ whole genome shotgun (WGS) entry which is preliminary data.</text>
</comment>
<dbReference type="EMBL" id="JBHUDP010000006">
    <property type="protein sequence ID" value="MFD1686788.1"/>
    <property type="molecule type" value="Genomic_DNA"/>
</dbReference>
<dbReference type="RefSeq" id="WP_256307277.1">
    <property type="nucleotide sequence ID" value="NZ_JANHAW010000002.1"/>
</dbReference>
<dbReference type="AlphaFoldDB" id="A0ABD6E240"/>
<dbReference type="Pfam" id="PF25231">
    <property type="entry name" value="DUF7847"/>
    <property type="match status" value="1"/>
</dbReference>
<gene>
    <name evidence="4" type="ORF">ACFSAS_14320</name>
</gene>
<proteinExistence type="predicted"/>
<feature type="domain" description="DUF7847" evidence="3">
    <location>
        <begin position="3"/>
        <end position="235"/>
    </location>
</feature>
<feature type="transmembrane region" description="Helical" evidence="2">
    <location>
        <begin position="140"/>
        <end position="156"/>
    </location>
</feature>
<sequence>MALQLGRSFIDGIRRVLSRTGGVLFAALLALQILLQTSVNTAVIGFLPPEAAAQTQETLGLTLPISGTVATALFLLVAILSATYFVVLARGITRPMSELATFPRELYTRRIGRATLSVIGGGIVVSIAVTIGLVFLFLPGIYLGACLLFFFFEVAIEDERAIGAIKRSWNRTKGNRLKLAVIVLLSGVIGGIVGVLATVFDLAGAPVVGDLVTNTVSTLLFVALYGIIADAYVQIRGDDPSGPGGSGARSPVDSGARADHR</sequence>
<keyword evidence="2" id="KW-0472">Membrane</keyword>
<accession>A0ABD6E240</accession>
<feature type="transmembrane region" description="Helical" evidence="2">
    <location>
        <begin position="212"/>
        <end position="233"/>
    </location>
</feature>
<protein>
    <submittedName>
        <fullName evidence="4">Glycerophosphoryl diester phosphodiesterase membrane domain-containing protein</fullName>
    </submittedName>
</protein>
<keyword evidence="2" id="KW-0812">Transmembrane</keyword>
<evidence type="ECO:0000259" key="3">
    <source>
        <dbReference type="Pfam" id="PF25231"/>
    </source>
</evidence>
<evidence type="ECO:0000313" key="4">
    <source>
        <dbReference type="EMBL" id="MFD1686788.1"/>
    </source>
</evidence>
<feature type="transmembrane region" description="Helical" evidence="2">
    <location>
        <begin position="69"/>
        <end position="93"/>
    </location>
</feature>
<evidence type="ECO:0000256" key="1">
    <source>
        <dbReference type="SAM" id="MobiDB-lite"/>
    </source>
</evidence>
<evidence type="ECO:0000256" key="2">
    <source>
        <dbReference type="SAM" id="Phobius"/>
    </source>
</evidence>
<dbReference type="Proteomes" id="UP001597092">
    <property type="component" value="Unassembled WGS sequence"/>
</dbReference>
<name>A0ABD6E240_9EURY</name>
<feature type="transmembrane region" description="Helical" evidence="2">
    <location>
        <begin position="114"/>
        <end position="134"/>
    </location>
</feature>